<keyword evidence="1" id="KW-0472">Membrane</keyword>
<evidence type="ECO:0000256" key="1">
    <source>
        <dbReference type="SAM" id="Phobius"/>
    </source>
</evidence>
<protein>
    <submittedName>
        <fullName evidence="2">Uncharacterized protein</fullName>
    </submittedName>
</protein>
<sequence length="125" mass="14880">MLHIQTSTIHAEPYHLHPLLSYPNPRSLPQHLHQALFHQHSPSIWTQIRTSHRRTRYIIYTGIFLAATAETAFWANVVWAKYFARASDRSRADAFLSRCRDAVTEYRARWLKNYTLYWARNLWGL</sequence>
<gene>
    <name evidence="2" type="ORF">BU23DRAFT_560033</name>
</gene>
<keyword evidence="1" id="KW-1133">Transmembrane helix</keyword>
<feature type="transmembrane region" description="Helical" evidence="1">
    <location>
        <begin position="57"/>
        <end position="79"/>
    </location>
</feature>
<dbReference type="OrthoDB" id="3797897at2759"/>
<keyword evidence="1" id="KW-0812">Transmembrane</keyword>
<dbReference type="AlphaFoldDB" id="A0A6A5UPI8"/>
<accession>A0A6A5UPI8</accession>
<reference evidence="2" key="1">
    <citation type="journal article" date="2020" name="Stud. Mycol.">
        <title>101 Dothideomycetes genomes: a test case for predicting lifestyles and emergence of pathogens.</title>
        <authorList>
            <person name="Haridas S."/>
            <person name="Albert R."/>
            <person name="Binder M."/>
            <person name="Bloem J."/>
            <person name="Labutti K."/>
            <person name="Salamov A."/>
            <person name="Andreopoulos B."/>
            <person name="Baker S."/>
            <person name="Barry K."/>
            <person name="Bills G."/>
            <person name="Bluhm B."/>
            <person name="Cannon C."/>
            <person name="Castanera R."/>
            <person name="Culley D."/>
            <person name="Daum C."/>
            <person name="Ezra D."/>
            <person name="Gonzalez J."/>
            <person name="Henrissat B."/>
            <person name="Kuo A."/>
            <person name="Liang C."/>
            <person name="Lipzen A."/>
            <person name="Lutzoni F."/>
            <person name="Magnuson J."/>
            <person name="Mondo S."/>
            <person name="Nolan M."/>
            <person name="Ohm R."/>
            <person name="Pangilinan J."/>
            <person name="Park H.-J."/>
            <person name="Ramirez L."/>
            <person name="Alfaro M."/>
            <person name="Sun H."/>
            <person name="Tritt A."/>
            <person name="Yoshinaga Y."/>
            <person name="Zwiers L.-H."/>
            <person name="Turgeon B."/>
            <person name="Goodwin S."/>
            <person name="Spatafora J."/>
            <person name="Crous P."/>
            <person name="Grigoriev I."/>
        </authorList>
    </citation>
    <scope>NUCLEOTIDE SEQUENCE</scope>
    <source>
        <strain evidence="2">CBS 107.79</strain>
    </source>
</reference>
<dbReference type="Proteomes" id="UP000800036">
    <property type="component" value="Unassembled WGS sequence"/>
</dbReference>
<evidence type="ECO:0000313" key="2">
    <source>
        <dbReference type="EMBL" id="KAF1966618.1"/>
    </source>
</evidence>
<organism evidence="2 3">
    <name type="scientific">Bimuria novae-zelandiae CBS 107.79</name>
    <dbReference type="NCBI Taxonomy" id="1447943"/>
    <lineage>
        <taxon>Eukaryota</taxon>
        <taxon>Fungi</taxon>
        <taxon>Dikarya</taxon>
        <taxon>Ascomycota</taxon>
        <taxon>Pezizomycotina</taxon>
        <taxon>Dothideomycetes</taxon>
        <taxon>Pleosporomycetidae</taxon>
        <taxon>Pleosporales</taxon>
        <taxon>Massarineae</taxon>
        <taxon>Didymosphaeriaceae</taxon>
        <taxon>Bimuria</taxon>
    </lineage>
</organism>
<proteinExistence type="predicted"/>
<dbReference type="EMBL" id="ML976743">
    <property type="protein sequence ID" value="KAF1966618.1"/>
    <property type="molecule type" value="Genomic_DNA"/>
</dbReference>
<keyword evidence="3" id="KW-1185">Reference proteome</keyword>
<name>A0A6A5UPI8_9PLEO</name>
<evidence type="ECO:0000313" key="3">
    <source>
        <dbReference type="Proteomes" id="UP000800036"/>
    </source>
</evidence>